<evidence type="ECO:0000313" key="6">
    <source>
        <dbReference type="EMBL" id="KAG2981510.1"/>
    </source>
</evidence>
<dbReference type="GO" id="GO:0005524">
    <property type="term" value="F:ATP binding"/>
    <property type="evidence" value="ECO:0007669"/>
    <property type="project" value="UniProtKB-KW"/>
</dbReference>
<proteinExistence type="predicted"/>
<dbReference type="PANTHER" id="PTHR24345">
    <property type="entry name" value="SERINE/THREONINE-PROTEIN KINASE PLK"/>
    <property type="match status" value="1"/>
</dbReference>
<reference evidence="6" key="1">
    <citation type="submission" date="2018-10" db="EMBL/GenBank/DDBJ databases">
        <title>Effector identification in a new, highly contiguous assembly of the strawberry crown rot pathogen Phytophthora cactorum.</title>
        <authorList>
            <person name="Armitage A.D."/>
            <person name="Nellist C.F."/>
            <person name="Bates H."/>
            <person name="Vickerstaff R.J."/>
            <person name="Harrison R.J."/>
        </authorList>
    </citation>
    <scope>NUCLEOTIDE SEQUENCE</scope>
    <source>
        <strain evidence="6">P415</strain>
    </source>
</reference>
<dbReference type="VEuPathDB" id="FungiDB:PC110_g21257"/>
<dbReference type="PROSITE" id="PS50011">
    <property type="entry name" value="PROTEIN_KINASE_DOM"/>
    <property type="match status" value="1"/>
</dbReference>
<organism evidence="6 7">
    <name type="scientific">Phytophthora cactorum</name>
    <dbReference type="NCBI Taxonomy" id="29920"/>
    <lineage>
        <taxon>Eukaryota</taxon>
        <taxon>Sar</taxon>
        <taxon>Stramenopiles</taxon>
        <taxon>Oomycota</taxon>
        <taxon>Peronosporomycetes</taxon>
        <taxon>Peronosporales</taxon>
        <taxon>Peronosporaceae</taxon>
        <taxon>Phytophthora</taxon>
    </lineage>
</organism>
<dbReference type="InterPro" id="IPR000719">
    <property type="entry name" value="Prot_kinase_dom"/>
</dbReference>
<dbReference type="Proteomes" id="UP000697107">
    <property type="component" value="Unassembled WGS sequence"/>
</dbReference>
<gene>
    <name evidence="6" type="ORF">PC118_g10574</name>
</gene>
<dbReference type="Pfam" id="PF00069">
    <property type="entry name" value="Pkinase"/>
    <property type="match status" value="1"/>
</dbReference>
<keyword evidence="5" id="KW-0067">ATP-binding</keyword>
<dbReference type="FunFam" id="1.10.510.10:FF:000753">
    <property type="entry name" value="CAMK/CAMKL protein kinase"/>
    <property type="match status" value="1"/>
</dbReference>
<keyword evidence="3" id="KW-0547">Nucleotide-binding</keyword>
<keyword evidence="4" id="KW-0418">Kinase</keyword>
<sequence>MEYVRFSTHDRLVKISSMKPPTEGSCKGLRNNFCRVVNVLDCISSARTTRAYRPHSRLYCLKSTSMSTAQLRFRRKISDAMYGQVIECELQQSKANLPPLPLGKRRIVAVKCMSLPRAIDVQNRCGTSRVLDDPIQESRVADLLTKNGGHSNVVASYFHFQENRCLYLVGEFCADGDLYTHLATSTGNGAMDERRTIDVMKQIVSGVDYLHRVLHIAHRDLSLENVLMNKGACKISDFGLSVDAKSKCTDRVGKEYYMAPEVMAGEEYDPVKADIWSLGIMWFILLTGSPLIPIASQKEASFLAFQRSGVVAVFKSWGVKASLSTMSLVDRMLKVNPNERISLDEIVEELA</sequence>
<dbReference type="AlphaFoldDB" id="A0A8T1JN50"/>
<evidence type="ECO:0000256" key="2">
    <source>
        <dbReference type="ARBA" id="ARBA00022679"/>
    </source>
</evidence>
<protein>
    <submittedName>
        <fullName evidence="6">Uncharacterized protein</fullName>
    </submittedName>
</protein>
<keyword evidence="1" id="KW-0723">Serine/threonine-protein kinase</keyword>
<evidence type="ECO:0000256" key="1">
    <source>
        <dbReference type="ARBA" id="ARBA00022527"/>
    </source>
</evidence>
<dbReference type="SUPFAM" id="SSF56112">
    <property type="entry name" value="Protein kinase-like (PK-like)"/>
    <property type="match status" value="1"/>
</dbReference>
<dbReference type="GO" id="GO:0004674">
    <property type="term" value="F:protein serine/threonine kinase activity"/>
    <property type="evidence" value="ECO:0007669"/>
    <property type="project" value="UniProtKB-KW"/>
</dbReference>
<dbReference type="Gene3D" id="1.10.510.10">
    <property type="entry name" value="Transferase(Phosphotransferase) domain 1"/>
    <property type="match status" value="1"/>
</dbReference>
<comment type="caution">
    <text evidence="6">The sequence shown here is derived from an EMBL/GenBank/DDBJ whole genome shotgun (WGS) entry which is preliminary data.</text>
</comment>
<evidence type="ECO:0000256" key="3">
    <source>
        <dbReference type="ARBA" id="ARBA00022741"/>
    </source>
</evidence>
<evidence type="ECO:0000256" key="5">
    <source>
        <dbReference type="ARBA" id="ARBA00022840"/>
    </source>
</evidence>
<evidence type="ECO:0000256" key="4">
    <source>
        <dbReference type="ARBA" id="ARBA00022777"/>
    </source>
</evidence>
<dbReference type="InterPro" id="IPR011009">
    <property type="entry name" value="Kinase-like_dom_sf"/>
</dbReference>
<evidence type="ECO:0000313" key="7">
    <source>
        <dbReference type="Proteomes" id="UP000697107"/>
    </source>
</evidence>
<accession>A0A8T1JN50</accession>
<keyword evidence="2" id="KW-0808">Transferase</keyword>
<dbReference type="PANTHER" id="PTHR24345:SF91">
    <property type="entry name" value="SERINE_THREONINE-PROTEIN KINASE PLK4"/>
    <property type="match status" value="1"/>
</dbReference>
<dbReference type="EMBL" id="RCML01000306">
    <property type="protein sequence ID" value="KAG2981510.1"/>
    <property type="molecule type" value="Genomic_DNA"/>
</dbReference>
<name>A0A8T1JN50_9STRA</name>
<dbReference type="GO" id="GO:0005634">
    <property type="term" value="C:nucleus"/>
    <property type="evidence" value="ECO:0007669"/>
    <property type="project" value="TreeGrafter"/>
</dbReference>